<evidence type="ECO:0000256" key="10">
    <source>
        <dbReference type="ARBA" id="ARBA00022643"/>
    </source>
</evidence>
<reference evidence="15" key="1">
    <citation type="journal article" date="2019" name="Int. J. Syst. Evol. Microbiol.">
        <title>The Global Catalogue of Microorganisms (GCM) 10K type strain sequencing project: providing services to taxonomists for standard genome sequencing and annotation.</title>
        <authorList>
            <consortium name="The Broad Institute Genomics Platform"/>
            <consortium name="The Broad Institute Genome Sequencing Center for Infectious Disease"/>
            <person name="Wu L."/>
            <person name="Ma J."/>
        </authorList>
    </citation>
    <scope>NUCLEOTIDE SEQUENCE [LARGE SCALE GENOMIC DNA]</scope>
    <source>
        <strain evidence="15">JCM 18401</strain>
    </source>
</reference>
<keyword evidence="10" id="KW-0288">FMN</keyword>
<evidence type="ECO:0000313" key="15">
    <source>
        <dbReference type="Proteomes" id="UP001499988"/>
    </source>
</evidence>
<keyword evidence="11" id="KW-0665">Pyrimidine biosynthesis</keyword>
<dbReference type="InterPro" id="IPR005720">
    <property type="entry name" value="Dihydroorotate_DH_cat"/>
</dbReference>
<dbReference type="Pfam" id="PF01180">
    <property type="entry name" value="DHO_dh"/>
    <property type="match status" value="1"/>
</dbReference>
<evidence type="ECO:0000256" key="12">
    <source>
        <dbReference type="ARBA" id="ARBA00023002"/>
    </source>
</evidence>
<evidence type="ECO:0000256" key="1">
    <source>
        <dbReference type="ARBA" id="ARBA00001694"/>
    </source>
</evidence>
<dbReference type="InterPro" id="IPR013785">
    <property type="entry name" value="Aldolase_TIM"/>
</dbReference>
<keyword evidence="8" id="KW-0963">Cytoplasm</keyword>
<comment type="pathway">
    <text evidence="4">Pyrimidine metabolism; UMP biosynthesis via de novo pathway.</text>
</comment>
<comment type="similarity">
    <text evidence="5">Belongs to the dihydroorotate dehydrogenase family. Type 1 subfamily.</text>
</comment>
<dbReference type="CDD" id="cd04741">
    <property type="entry name" value="DHOD_1A_like"/>
    <property type="match status" value="1"/>
</dbReference>
<evidence type="ECO:0000256" key="11">
    <source>
        <dbReference type="ARBA" id="ARBA00022975"/>
    </source>
</evidence>
<dbReference type="PROSITE" id="PS00912">
    <property type="entry name" value="DHODEHASE_2"/>
    <property type="match status" value="1"/>
</dbReference>
<evidence type="ECO:0000256" key="2">
    <source>
        <dbReference type="ARBA" id="ARBA00001917"/>
    </source>
</evidence>
<evidence type="ECO:0000256" key="8">
    <source>
        <dbReference type="ARBA" id="ARBA00022490"/>
    </source>
</evidence>
<evidence type="ECO:0000256" key="5">
    <source>
        <dbReference type="ARBA" id="ARBA00008008"/>
    </source>
</evidence>
<dbReference type="PANTHER" id="PTHR48109">
    <property type="entry name" value="DIHYDROOROTATE DEHYDROGENASE (QUINONE), MITOCHONDRIAL-RELATED"/>
    <property type="match status" value="1"/>
</dbReference>
<dbReference type="EC" id="1.3.98.1" evidence="7"/>
<dbReference type="InterPro" id="IPR023359">
    <property type="entry name" value="Dihydro_DH_chainA_dom2"/>
</dbReference>
<dbReference type="RefSeq" id="WP_345336717.1">
    <property type="nucleotide sequence ID" value="NZ_BAABJZ010000099.1"/>
</dbReference>
<comment type="subunit">
    <text evidence="6">Homodimer.</text>
</comment>
<accession>A0ABP9FKL3</accession>
<organism evidence="14 15">
    <name type="scientific">Ferrimonas pelagia</name>
    <dbReference type="NCBI Taxonomy" id="1177826"/>
    <lineage>
        <taxon>Bacteria</taxon>
        <taxon>Pseudomonadati</taxon>
        <taxon>Pseudomonadota</taxon>
        <taxon>Gammaproteobacteria</taxon>
        <taxon>Alteromonadales</taxon>
        <taxon>Ferrimonadaceae</taxon>
        <taxon>Ferrimonas</taxon>
    </lineage>
</organism>
<evidence type="ECO:0000256" key="6">
    <source>
        <dbReference type="ARBA" id="ARBA00011738"/>
    </source>
</evidence>
<dbReference type="Proteomes" id="UP001499988">
    <property type="component" value="Unassembled WGS sequence"/>
</dbReference>
<comment type="cofactor">
    <cofactor evidence="2">
        <name>FMN</name>
        <dbReference type="ChEBI" id="CHEBI:58210"/>
    </cofactor>
</comment>
<sequence length="316" mass="34104">MNATQRPVDLRGQIGPITLSSYLFNASGPRCTTEQELIKLGRSRSAAVMTKSCTLAPRAGNAEPRYRALPLGAIQSMGLPNLGYQAYLEMLPRLKQVGKPVVISISGLSLADNTTMVSAFMASSADLLEINFSCPNIEGKPQLGYDLTQTRQALDTLCTLGDKPIGLKLPPYFDMAHFDAMADLLQQYPIAFVTCVNSVGNTLVIDPETETAMIRPKGGFGGLCGDYIKPIGLANVRAFRQRLPQRIDVIGVGGIKTGTDAFEYLLAGASAVQIATCYEEEGTSCFDRIERELGQLLQRKGYASIAQAKGQLKTLD</sequence>
<keyword evidence="15" id="KW-1185">Reference proteome</keyword>
<evidence type="ECO:0000313" key="14">
    <source>
        <dbReference type="EMBL" id="GAA4898253.1"/>
    </source>
</evidence>
<gene>
    <name evidence="14" type="ORF">GCM10023333_34580</name>
</gene>
<name>A0ABP9FKL3_9GAMM</name>
<dbReference type="InterPro" id="IPR033886">
    <property type="entry name" value="DHOD_1A"/>
</dbReference>
<comment type="caution">
    <text evidence="14">The sequence shown here is derived from an EMBL/GenBank/DDBJ whole genome shotgun (WGS) entry which is preliminary data.</text>
</comment>
<dbReference type="NCBIfam" id="NF002702">
    <property type="entry name" value="PRK02506.1"/>
    <property type="match status" value="1"/>
</dbReference>
<protein>
    <recommendedName>
        <fullName evidence="7">dihydroorotate oxidase (fumarate)</fullName>
        <ecNumber evidence="7">1.3.98.1</ecNumber>
    </recommendedName>
</protein>
<dbReference type="InterPro" id="IPR050074">
    <property type="entry name" value="DHO_dehydrogenase"/>
</dbReference>
<dbReference type="Gene3D" id="3.20.20.70">
    <property type="entry name" value="Aldolase class I"/>
    <property type="match status" value="1"/>
</dbReference>
<evidence type="ECO:0000259" key="13">
    <source>
        <dbReference type="Pfam" id="PF01180"/>
    </source>
</evidence>
<dbReference type="SUPFAM" id="SSF51395">
    <property type="entry name" value="FMN-linked oxidoreductases"/>
    <property type="match status" value="1"/>
</dbReference>
<dbReference type="InterPro" id="IPR001295">
    <property type="entry name" value="Dihydroorotate_DH_CS"/>
</dbReference>
<feature type="domain" description="Dihydroorotate dehydrogenase catalytic" evidence="13">
    <location>
        <begin position="17"/>
        <end position="297"/>
    </location>
</feature>
<dbReference type="EMBL" id="BAABJZ010000099">
    <property type="protein sequence ID" value="GAA4898253.1"/>
    <property type="molecule type" value="Genomic_DNA"/>
</dbReference>
<keyword evidence="9" id="KW-0285">Flavoprotein</keyword>
<keyword evidence="12" id="KW-0560">Oxidoreductase</keyword>
<evidence type="ECO:0000256" key="4">
    <source>
        <dbReference type="ARBA" id="ARBA00004725"/>
    </source>
</evidence>
<dbReference type="Gene3D" id="2.30.26.10">
    <property type="entry name" value="Dihydroorotate Dehydrogenase A, chain A, domain 2"/>
    <property type="match status" value="1"/>
</dbReference>
<evidence type="ECO:0000256" key="9">
    <source>
        <dbReference type="ARBA" id="ARBA00022630"/>
    </source>
</evidence>
<comment type="subcellular location">
    <subcellularLocation>
        <location evidence="3">Cytoplasm</location>
    </subcellularLocation>
</comment>
<evidence type="ECO:0000256" key="7">
    <source>
        <dbReference type="ARBA" id="ARBA00011911"/>
    </source>
</evidence>
<evidence type="ECO:0000256" key="3">
    <source>
        <dbReference type="ARBA" id="ARBA00004496"/>
    </source>
</evidence>
<comment type="catalytic activity">
    <reaction evidence="1">
        <text>(S)-dihydroorotate + fumarate = orotate + succinate</text>
        <dbReference type="Rhea" id="RHEA:30059"/>
        <dbReference type="ChEBI" id="CHEBI:29806"/>
        <dbReference type="ChEBI" id="CHEBI:30031"/>
        <dbReference type="ChEBI" id="CHEBI:30839"/>
        <dbReference type="ChEBI" id="CHEBI:30864"/>
        <dbReference type="EC" id="1.3.98.1"/>
    </reaction>
</comment>
<dbReference type="PANTHER" id="PTHR48109:SF1">
    <property type="entry name" value="DIHYDROOROTATE DEHYDROGENASE (FUMARATE)"/>
    <property type="match status" value="1"/>
</dbReference>
<dbReference type="InterPro" id="IPR012135">
    <property type="entry name" value="Dihydroorotate_DH_1_2"/>
</dbReference>
<proteinExistence type="inferred from homology"/>
<dbReference type="PIRSF" id="PIRSF000164">
    <property type="entry name" value="DHO_oxidase"/>
    <property type="match status" value="1"/>
</dbReference>